<reference evidence="2 3" key="1">
    <citation type="submission" date="2023-12" db="EMBL/GenBank/DDBJ databases">
        <title>Baltic Sea Cyanobacteria.</title>
        <authorList>
            <person name="Delbaje E."/>
            <person name="Fewer D.P."/>
            <person name="Shishido T.K."/>
        </authorList>
    </citation>
    <scope>NUCLEOTIDE SEQUENCE [LARGE SCALE GENOMIC DNA]</scope>
    <source>
        <strain evidence="2 3">UHCC 0139</strain>
    </source>
</reference>
<name>A0ABU5RTW9_9CYAN</name>
<evidence type="ECO:0000313" key="2">
    <source>
        <dbReference type="EMBL" id="MEA5391160.1"/>
    </source>
</evidence>
<sequence>MNWSSDAETSLKEIPFVVRPIIRRRIESLAREAGLDGVDLAFYQQAKERFGRK</sequence>
<evidence type="ECO:0000259" key="1">
    <source>
        <dbReference type="Pfam" id="PF08369"/>
    </source>
</evidence>
<dbReference type="Proteomes" id="UP001304461">
    <property type="component" value="Unassembled WGS sequence"/>
</dbReference>
<dbReference type="Gene3D" id="1.10.8.550">
    <property type="entry name" value="Proto-chlorophyllide reductase 57 kD subunit B"/>
    <property type="match status" value="1"/>
</dbReference>
<dbReference type="Pfam" id="PF08369">
    <property type="entry name" value="PCP_red"/>
    <property type="match status" value="1"/>
</dbReference>
<comment type="caution">
    <text evidence="2">The sequence shown here is derived from an EMBL/GenBank/DDBJ whole genome shotgun (WGS) entry which is preliminary data.</text>
</comment>
<dbReference type="RefSeq" id="WP_254947928.1">
    <property type="nucleotide sequence ID" value="NZ_JAYGHX010000004.1"/>
</dbReference>
<gene>
    <name evidence="2" type="ORF">VB738_07780</name>
</gene>
<evidence type="ECO:0000313" key="3">
    <source>
        <dbReference type="Proteomes" id="UP001304461"/>
    </source>
</evidence>
<protein>
    <submittedName>
        <fullName evidence="2">PCP reductase family protein</fullName>
    </submittedName>
</protein>
<organism evidence="2 3">
    <name type="scientific">Cyanobium gracile UHCC 0139</name>
    <dbReference type="NCBI Taxonomy" id="3110308"/>
    <lineage>
        <taxon>Bacteria</taxon>
        <taxon>Bacillati</taxon>
        <taxon>Cyanobacteriota</taxon>
        <taxon>Cyanophyceae</taxon>
        <taxon>Synechococcales</taxon>
        <taxon>Prochlorococcaceae</taxon>
        <taxon>Cyanobium</taxon>
    </lineage>
</organism>
<proteinExistence type="predicted"/>
<dbReference type="InterPro" id="IPR013580">
    <property type="entry name" value="LI-POR_suB-like_C"/>
</dbReference>
<dbReference type="InterPro" id="IPR042298">
    <property type="entry name" value="P-CP_red_C"/>
</dbReference>
<dbReference type="EMBL" id="JAYGHX010000004">
    <property type="protein sequence ID" value="MEA5391160.1"/>
    <property type="molecule type" value="Genomic_DNA"/>
</dbReference>
<keyword evidence="3" id="KW-1185">Reference proteome</keyword>
<feature type="domain" description="Light-independent protochlorophyllide reductase subunit B-like C-terminal" evidence="1">
    <location>
        <begin position="3"/>
        <end position="47"/>
    </location>
</feature>
<accession>A0ABU5RTW9</accession>